<sequence>MEVTISREAHVMLHDATPQDPLDASSRDASSGSAADSARRPPNLTHAPLDGLDELVVFQIGMTVRKPWRPDLWGPVFTAMPRMLAELGRAKAAHERGEGKDLGFLGAEAMIGPSGPWVVQYWKSTEHLYEYARMGSLAHLPAWKAFNVAARKHPGAVGIWHETYAVPVDRIETFYGNGAAVGLAKMVGAVPVASRGRTARQRLGTR</sequence>
<proteinExistence type="predicted"/>
<accession>A0A841A4Y3</accession>
<evidence type="ECO:0000313" key="3">
    <source>
        <dbReference type="Proteomes" id="UP000588158"/>
    </source>
</evidence>
<feature type="region of interest" description="Disordered" evidence="1">
    <location>
        <begin position="1"/>
        <end position="46"/>
    </location>
</feature>
<evidence type="ECO:0008006" key="4">
    <source>
        <dbReference type="Google" id="ProtNLM"/>
    </source>
</evidence>
<protein>
    <recommendedName>
        <fullName evidence="4">DUF4188 domain-containing protein</fullName>
    </recommendedName>
</protein>
<dbReference type="EMBL" id="JACHLZ010000001">
    <property type="protein sequence ID" value="MBB5830189.1"/>
    <property type="molecule type" value="Genomic_DNA"/>
</dbReference>
<name>A0A841A4Y3_9MICO</name>
<feature type="compositionally biased region" description="Basic and acidic residues" evidence="1">
    <location>
        <begin position="1"/>
        <end position="13"/>
    </location>
</feature>
<feature type="compositionally biased region" description="Low complexity" evidence="1">
    <location>
        <begin position="23"/>
        <end position="36"/>
    </location>
</feature>
<dbReference type="Proteomes" id="UP000588158">
    <property type="component" value="Unassembled WGS sequence"/>
</dbReference>
<evidence type="ECO:0000313" key="2">
    <source>
        <dbReference type="EMBL" id="MBB5830189.1"/>
    </source>
</evidence>
<evidence type="ECO:0000256" key="1">
    <source>
        <dbReference type="SAM" id="MobiDB-lite"/>
    </source>
</evidence>
<dbReference type="InterPro" id="IPR025444">
    <property type="entry name" value="Monooxy_af470"/>
</dbReference>
<reference evidence="2 3" key="1">
    <citation type="submission" date="2020-08" db="EMBL/GenBank/DDBJ databases">
        <title>Sequencing the genomes of 1000 actinobacteria strains.</title>
        <authorList>
            <person name="Klenk H.-P."/>
        </authorList>
    </citation>
    <scope>NUCLEOTIDE SEQUENCE [LARGE SCALE GENOMIC DNA]</scope>
    <source>
        <strain evidence="2 3">DSM 28796</strain>
    </source>
</reference>
<organism evidence="2 3">
    <name type="scientific">Brachybacterium aquaticum</name>
    <dbReference type="NCBI Taxonomy" id="1432564"/>
    <lineage>
        <taxon>Bacteria</taxon>
        <taxon>Bacillati</taxon>
        <taxon>Actinomycetota</taxon>
        <taxon>Actinomycetes</taxon>
        <taxon>Micrococcales</taxon>
        <taxon>Dermabacteraceae</taxon>
        <taxon>Brachybacterium</taxon>
    </lineage>
</organism>
<keyword evidence="3" id="KW-1185">Reference proteome</keyword>
<dbReference type="Pfam" id="PF13826">
    <property type="entry name" value="Monooxy_af470-like"/>
    <property type="match status" value="1"/>
</dbReference>
<dbReference type="AlphaFoldDB" id="A0A841A4Y3"/>
<gene>
    <name evidence="2" type="ORF">HNR70_000002</name>
</gene>
<dbReference type="RefSeq" id="WP_246375095.1">
    <property type="nucleotide sequence ID" value="NZ_JACHLZ010000001.1"/>
</dbReference>
<comment type="caution">
    <text evidence="2">The sequence shown here is derived from an EMBL/GenBank/DDBJ whole genome shotgun (WGS) entry which is preliminary data.</text>
</comment>